<keyword evidence="2" id="KW-0229">DNA integration</keyword>
<dbReference type="OrthoDB" id="9775880at2"/>
<dbReference type="InterPro" id="IPR011010">
    <property type="entry name" value="DNA_brk_join_enz"/>
</dbReference>
<gene>
    <name evidence="6" type="ORF">UPTC3659_0635</name>
</gene>
<proteinExistence type="inferred from homology"/>
<dbReference type="Gene3D" id="1.10.443.10">
    <property type="entry name" value="Intergrase catalytic core"/>
    <property type="match status" value="1"/>
</dbReference>
<accession>A0A0A8HUI6</accession>
<name>A0A0A8HUI6_CAMLA</name>
<evidence type="ECO:0000256" key="2">
    <source>
        <dbReference type="ARBA" id="ARBA00022908"/>
    </source>
</evidence>
<dbReference type="InterPro" id="IPR013762">
    <property type="entry name" value="Integrase-like_cat_sf"/>
</dbReference>
<evidence type="ECO:0000256" key="4">
    <source>
        <dbReference type="ARBA" id="ARBA00023172"/>
    </source>
</evidence>
<evidence type="ECO:0000313" key="6">
    <source>
        <dbReference type="EMBL" id="AJD01487.1"/>
    </source>
</evidence>
<sequence>MALSQSDIEALKIKEKQYLVPLGEPKELYLKIHPTGRKVFQLREQKLKKYITIGEFRKGLLSLAEARKEAIKILQQLRSGDFIDNKNKKFTLNMANDHYIETIGKKLSYFTIKKEQGTFVKYIQPMLGEKPINLLEKKDFLPIYDHMNSKNIYSTLNKSIAFICRILELARQRGELKTSIIADLKDLQKYYRLINDDCNVKHFKALVEEKEVKFMLECMKEYRQRARVNVNIINAIYFTLLTAQRSKNIRFAKWSEIDFDNNLWVIQAEDMKVKSNGENIIPLNEYALKILQMQKMFNINKEYVFFNFDKCISDNFASKFFKMYDLKHTIHGFRSTFRSICTEKSNELIKLGIGKDIAEMILHHVNGSEVERAYNRSKAIDLRKQLMNWYGEYLNSLCPFDFK</sequence>
<dbReference type="GO" id="GO:0015074">
    <property type="term" value="P:DNA integration"/>
    <property type="evidence" value="ECO:0007669"/>
    <property type="project" value="UniProtKB-KW"/>
</dbReference>
<dbReference type="AlphaFoldDB" id="A0A0A8HUI6"/>
<dbReference type="SUPFAM" id="SSF56349">
    <property type="entry name" value="DNA breaking-rejoining enzymes"/>
    <property type="match status" value="1"/>
</dbReference>
<dbReference type="Proteomes" id="UP000031130">
    <property type="component" value="Chromosome"/>
</dbReference>
<dbReference type="Gene3D" id="1.10.150.130">
    <property type="match status" value="1"/>
</dbReference>
<dbReference type="GO" id="GO:0006310">
    <property type="term" value="P:DNA recombination"/>
    <property type="evidence" value="ECO:0007669"/>
    <property type="project" value="UniProtKB-KW"/>
</dbReference>
<dbReference type="HOGENOM" id="CLU_027562_0_0_7"/>
<comment type="similarity">
    <text evidence="1">Belongs to the 'phage' integrase family.</text>
</comment>
<dbReference type="Pfam" id="PF00589">
    <property type="entry name" value="Phage_integrase"/>
    <property type="match status" value="1"/>
</dbReference>
<dbReference type="InterPro" id="IPR025166">
    <property type="entry name" value="Integrase_DNA_bind_dom"/>
</dbReference>
<dbReference type="InterPro" id="IPR038488">
    <property type="entry name" value="Integrase_DNA-bd_sf"/>
</dbReference>
<dbReference type="Pfam" id="PF13356">
    <property type="entry name" value="Arm-DNA-bind_3"/>
    <property type="match status" value="1"/>
</dbReference>
<evidence type="ECO:0000259" key="5">
    <source>
        <dbReference type="PROSITE" id="PS51898"/>
    </source>
</evidence>
<dbReference type="EMBL" id="CP007775">
    <property type="protein sequence ID" value="AJD01487.1"/>
    <property type="molecule type" value="Genomic_DNA"/>
</dbReference>
<dbReference type="PROSITE" id="PS51898">
    <property type="entry name" value="TYR_RECOMBINASE"/>
    <property type="match status" value="1"/>
</dbReference>
<organism evidence="6 7">
    <name type="scientific">Campylobacter lari NCTC 11845</name>
    <dbReference type="NCBI Taxonomy" id="1388749"/>
    <lineage>
        <taxon>Bacteria</taxon>
        <taxon>Pseudomonadati</taxon>
        <taxon>Campylobacterota</taxon>
        <taxon>Epsilonproteobacteria</taxon>
        <taxon>Campylobacterales</taxon>
        <taxon>Campylobacteraceae</taxon>
        <taxon>Campylobacter</taxon>
    </lineage>
</organism>
<dbReference type="InterPro" id="IPR002104">
    <property type="entry name" value="Integrase_catalytic"/>
</dbReference>
<dbReference type="Gene3D" id="3.30.160.390">
    <property type="entry name" value="Integrase, DNA-binding domain"/>
    <property type="match status" value="1"/>
</dbReference>
<dbReference type="GO" id="GO:0003677">
    <property type="term" value="F:DNA binding"/>
    <property type="evidence" value="ECO:0007669"/>
    <property type="project" value="UniProtKB-KW"/>
</dbReference>
<keyword evidence="3" id="KW-0238">DNA-binding</keyword>
<evidence type="ECO:0000256" key="1">
    <source>
        <dbReference type="ARBA" id="ARBA00008857"/>
    </source>
</evidence>
<dbReference type="InterPro" id="IPR010998">
    <property type="entry name" value="Integrase_recombinase_N"/>
</dbReference>
<dbReference type="RefSeq" id="WP_039625718.1">
    <property type="nucleotide sequence ID" value="NZ_CP007775.1"/>
</dbReference>
<evidence type="ECO:0000313" key="7">
    <source>
        <dbReference type="Proteomes" id="UP000031130"/>
    </source>
</evidence>
<reference evidence="6 7" key="1">
    <citation type="journal article" date="2014" name="Genome Biol. Evol.">
        <title>Comparative Genomics of the Campylobacter lari Group.</title>
        <authorList>
            <person name="Miller W.G."/>
            <person name="Yee E."/>
            <person name="Chapman M.H."/>
            <person name="Smith T.P."/>
            <person name="Bono J.L."/>
            <person name="Huynh S."/>
            <person name="Parker C.T."/>
            <person name="Vandamme P."/>
            <person name="Luong K."/>
            <person name="Korlach J."/>
        </authorList>
    </citation>
    <scope>NUCLEOTIDE SEQUENCE [LARGE SCALE GENOMIC DNA]</scope>
    <source>
        <strain evidence="7">RM3659</strain>
    </source>
</reference>
<protein>
    <submittedName>
        <fullName evidence="6">Site-specific recombinase, phage integrase family (DUF4102 domain)</fullName>
    </submittedName>
</protein>
<dbReference type="CDD" id="cd00801">
    <property type="entry name" value="INT_P4_C"/>
    <property type="match status" value="1"/>
</dbReference>
<dbReference type="PANTHER" id="PTHR30629:SF2">
    <property type="entry name" value="PROPHAGE INTEGRASE INTS-RELATED"/>
    <property type="match status" value="1"/>
</dbReference>
<keyword evidence="4" id="KW-0233">DNA recombination</keyword>
<dbReference type="KEGG" id="cln:UPTC3659_0635"/>
<dbReference type="PANTHER" id="PTHR30629">
    <property type="entry name" value="PROPHAGE INTEGRASE"/>
    <property type="match status" value="1"/>
</dbReference>
<feature type="domain" description="Tyr recombinase" evidence="5">
    <location>
        <begin position="201"/>
        <end position="387"/>
    </location>
</feature>
<evidence type="ECO:0000256" key="3">
    <source>
        <dbReference type="ARBA" id="ARBA00023125"/>
    </source>
</evidence>
<dbReference type="InterPro" id="IPR050808">
    <property type="entry name" value="Phage_Integrase"/>
</dbReference>